<dbReference type="AlphaFoldDB" id="A0A395R5R6"/>
<dbReference type="EMBL" id="LMAZ01000002">
    <property type="protein sequence ID" value="RGP55450.1"/>
    <property type="molecule type" value="Genomic_DNA"/>
</dbReference>
<sequence>MFLIENHSQRWRNFGILSAALMLSSVAAVSRAESASSVYRVGLTLQQSDLQLAVCIEDGCQKSLSYQKVEGGYLYDFGTFAISDHLRFPVYTWTINLAERRVRRLLEAYLPDGCTIASCGSFTFQKVDAPVTSTDACEAGVAACHRDRIIR</sequence>
<reference evidence="1 2" key="1">
    <citation type="journal article" date="2018" name="Syst. Appl. Microbiol.">
        <title>Pseudomonas gallaeciensis sp. nov., isolated from crude-oil-contaminated intertidal sand samples after the Prestige oil spill.</title>
        <authorList>
            <person name="Mulet M."/>
            <person name="Sanchez D."/>
            <person name="Rodriguez A.C."/>
            <person name="Nogales B."/>
            <person name="Bosch R."/>
            <person name="Busquets A."/>
            <person name="Gomila M."/>
            <person name="Lalucat J."/>
            <person name="Garcia-Valdes E."/>
        </authorList>
    </citation>
    <scope>NUCLEOTIDE SEQUENCE [LARGE SCALE GENOMIC DNA]</scope>
    <source>
        <strain evidence="1 2">V113</strain>
    </source>
</reference>
<keyword evidence="2" id="KW-1185">Reference proteome</keyword>
<dbReference type="RefSeq" id="WP_118130529.1">
    <property type="nucleotide sequence ID" value="NZ_LMAZ01000002.1"/>
</dbReference>
<evidence type="ECO:0000313" key="2">
    <source>
        <dbReference type="Proteomes" id="UP000265411"/>
    </source>
</evidence>
<accession>A0A395R5R6</accession>
<dbReference type="Proteomes" id="UP000265411">
    <property type="component" value="Unassembled WGS sequence"/>
</dbReference>
<name>A0A395R5R6_9PSED</name>
<gene>
    <name evidence="1" type="ORF">ASB58_10410</name>
</gene>
<proteinExistence type="predicted"/>
<comment type="caution">
    <text evidence="1">The sequence shown here is derived from an EMBL/GenBank/DDBJ whole genome shotgun (WGS) entry which is preliminary data.</text>
</comment>
<organism evidence="1 2">
    <name type="scientific">Pseudomonas abyssi</name>
    <dbReference type="NCBI Taxonomy" id="170540"/>
    <lineage>
        <taxon>Bacteria</taxon>
        <taxon>Pseudomonadati</taxon>
        <taxon>Pseudomonadota</taxon>
        <taxon>Gammaproteobacteria</taxon>
        <taxon>Pseudomonadales</taxon>
        <taxon>Pseudomonadaceae</taxon>
        <taxon>Pseudomonas</taxon>
    </lineage>
</organism>
<protein>
    <submittedName>
        <fullName evidence="1">Uncharacterized protein</fullName>
    </submittedName>
</protein>
<evidence type="ECO:0000313" key="1">
    <source>
        <dbReference type="EMBL" id="RGP55450.1"/>
    </source>
</evidence>